<dbReference type="Proteomes" id="UP000188268">
    <property type="component" value="Unassembled WGS sequence"/>
</dbReference>
<reference evidence="2 3" key="1">
    <citation type="submission" date="2013-09" db="EMBL/GenBank/DDBJ databases">
        <title>Corchorus capsularis genome sequencing.</title>
        <authorList>
            <person name="Alam M."/>
            <person name="Haque M.S."/>
            <person name="Islam M.S."/>
            <person name="Emdad E.M."/>
            <person name="Islam M.M."/>
            <person name="Ahmed B."/>
            <person name="Halim A."/>
            <person name="Hossen Q.M.M."/>
            <person name="Hossain M.Z."/>
            <person name="Ahmed R."/>
            <person name="Khan M.M."/>
            <person name="Islam R."/>
            <person name="Rashid M.M."/>
            <person name="Khan S.A."/>
            <person name="Rahman M.S."/>
            <person name="Alam M."/>
        </authorList>
    </citation>
    <scope>NUCLEOTIDE SEQUENCE [LARGE SCALE GENOMIC DNA]</scope>
    <source>
        <strain evidence="3">cv. CVL-1</strain>
        <tissue evidence="2">Whole seedling</tissue>
    </source>
</reference>
<evidence type="ECO:0000313" key="2">
    <source>
        <dbReference type="EMBL" id="OMO87355.1"/>
    </source>
</evidence>
<evidence type="ECO:0000256" key="1">
    <source>
        <dbReference type="SAM" id="MobiDB-lite"/>
    </source>
</evidence>
<keyword evidence="3" id="KW-1185">Reference proteome</keyword>
<sequence>MAAFDGSNRGSMKTTGLRFCPNKSSGNGS</sequence>
<feature type="region of interest" description="Disordered" evidence="1">
    <location>
        <begin position="1"/>
        <end position="29"/>
    </location>
</feature>
<dbReference type="Gramene" id="OMO87355">
    <property type="protein sequence ID" value="OMO87355"/>
    <property type="gene ID" value="CCACVL1_09111"/>
</dbReference>
<evidence type="ECO:0000313" key="3">
    <source>
        <dbReference type="Proteomes" id="UP000188268"/>
    </source>
</evidence>
<proteinExistence type="predicted"/>
<accession>A0A1R3IXQ4</accession>
<organism evidence="2 3">
    <name type="scientific">Corchorus capsularis</name>
    <name type="common">Jute</name>
    <dbReference type="NCBI Taxonomy" id="210143"/>
    <lineage>
        <taxon>Eukaryota</taxon>
        <taxon>Viridiplantae</taxon>
        <taxon>Streptophyta</taxon>
        <taxon>Embryophyta</taxon>
        <taxon>Tracheophyta</taxon>
        <taxon>Spermatophyta</taxon>
        <taxon>Magnoliopsida</taxon>
        <taxon>eudicotyledons</taxon>
        <taxon>Gunneridae</taxon>
        <taxon>Pentapetalae</taxon>
        <taxon>rosids</taxon>
        <taxon>malvids</taxon>
        <taxon>Malvales</taxon>
        <taxon>Malvaceae</taxon>
        <taxon>Grewioideae</taxon>
        <taxon>Apeibeae</taxon>
        <taxon>Corchorus</taxon>
    </lineage>
</organism>
<dbReference type="EMBL" id="AWWV01009223">
    <property type="protein sequence ID" value="OMO87355.1"/>
    <property type="molecule type" value="Genomic_DNA"/>
</dbReference>
<gene>
    <name evidence="2" type="ORF">CCACVL1_09111</name>
</gene>
<name>A0A1R3IXQ4_COCAP</name>
<dbReference type="AlphaFoldDB" id="A0A1R3IXQ4"/>
<comment type="caution">
    <text evidence="2">The sequence shown here is derived from an EMBL/GenBank/DDBJ whole genome shotgun (WGS) entry which is preliminary data.</text>
</comment>
<protein>
    <submittedName>
        <fullName evidence="2">Uncharacterized protein</fullName>
    </submittedName>
</protein>